<sequence>MTAFSVLLALGVILISLCHPWEDEPLSFGPPPVASAEAQAVPPASMASIDEHCQESDGAVADQRGGSAIGPLLLGFGLLGFLRLPLPERSPSRVTLARRRHATPRLGGVRALISLCVRRV</sequence>
<dbReference type="EMBL" id="WWHY01000001">
    <property type="protein sequence ID" value="MYR31456.1"/>
    <property type="molecule type" value="Genomic_DNA"/>
</dbReference>
<dbReference type="RefSeq" id="WP_161110291.1">
    <property type="nucleotide sequence ID" value="NZ_WWHY01000001.1"/>
</dbReference>
<protein>
    <submittedName>
        <fullName evidence="1">Uncharacterized protein</fullName>
    </submittedName>
</protein>
<organism evidence="1 2">
    <name type="scientific">Nocardiopsis alba</name>
    <dbReference type="NCBI Taxonomy" id="53437"/>
    <lineage>
        <taxon>Bacteria</taxon>
        <taxon>Bacillati</taxon>
        <taxon>Actinomycetota</taxon>
        <taxon>Actinomycetes</taxon>
        <taxon>Streptosporangiales</taxon>
        <taxon>Nocardiopsidaceae</taxon>
        <taxon>Nocardiopsis</taxon>
    </lineage>
</organism>
<proteinExistence type="predicted"/>
<evidence type="ECO:0000313" key="2">
    <source>
        <dbReference type="Proteomes" id="UP000467124"/>
    </source>
</evidence>
<dbReference type="Proteomes" id="UP000467124">
    <property type="component" value="Unassembled WGS sequence"/>
</dbReference>
<accession>A0A7K2INL7</accession>
<reference evidence="1 2" key="1">
    <citation type="journal article" date="2019" name="Nat. Commun.">
        <title>The antimicrobial potential of Streptomyces from insect microbiomes.</title>
        <authorList>
            <person name="Chevrette M.G."/>
            <person name="Carlson C.M."/>
            <person name="Ortega H.E."/>
            <person name="Thomas C."/>
            <person name="Ananiev G.E."/>
            <person name="Barns K.J."/>
            <person name="Book A.J."/>
            <person name="Cagnazzo J."/>
            <person name="Carlos C."/>
            <person name="Flanigan W."/>
            <person name="Grubbs K.J."/>
            <person name="Horn H.A."/>
            <person name="Hoffmann F.M."/>
            <person name="Klassen J.L."/>
            <person name="Knack J.J."/>
            <person name="Lewin G.R."/>
            <person name="McDonald B.R."/>
            <person name="Muller L."/>
            <person name="Melo W.G.P."/>
            <person name="Pinto-Tomas A.A."/>
            <person name="Schmitz A."/>
            <person name="Wendt-Pienkowski E."/>
            <person name="Wildman S."/>
            <person name="Zhao M."/>
            <person name="Zhang F."/>
            <person name="Bugni T.S."/>
            <person name="Andes D.R."/>
            <person name="Pupo M.T."/>
            <person name="Currie C.R."/>
        </authorList>
    </citation>
    <scope>NUCLEOTIDE SEQUENCE [LARGE SCALE GENOMIC DNA]</scope>
    <source>
        <strain evidence="1 2">SID5840</strain>
    </source>
</reference>
<name>A0A7K2INL7_9ACTN</name>
<comment type="caution">
    <text evidence="1">The sequence shown here is derived from an EMBL/GenBank/DDBJ whole genome shotgun (WGS) entry which is preliminary data.</text>
</comment>
<evidence type="ECO:0000313" key="1">
    <source>
        <dbReference type="EMBL" id="MYR31456.1"/>
    </source>
</evidence>
<dbReference type="AlphaFoldDB" id="A0A7K2INL7"/>
<gene>
    <name evidence="1" type="ORF">GTW20_04040</name>
</gene>